<organism evidence="3 4">
    <name type="scientific">Mariprofundus erugo</name>
    <dbReference type="NCBI Taxonomy" id="2528639"/>
    <lineage>
        <taxon>Bacteria</taxon>
        <taxon>Pseudomonadati</taxon>
        <taxon>Pseudomonadota</taxon>
        <taxon>Candidatius Mariprofundia</taxon>
        <taxon>Mariprofundales</taxon>
        <taxon>Mariprofundaceae</taxon>
        <taxon>Mariprofundus</taxon>
    </lineage>
</organism>
<dbReference type="PANTHER" id="PTHR30486:SF12">
    <property type="entry name" value="TYPE IV PILUS ATPASE PILU"/>
    <property type="match status" value="1"/>
</dbReference>
<dbReference type="Pfam" id="PF00437">
    <property type="entry name" value="T2SSE"/>
    <property type="match status" value="1"/>
</dbReference>
<sequence length="364" mass="41019">MSSHSHLIDELLMIAHKNSASDLIVRTGDRIRMRIQGSIVTVPPERVAEPDRGITIDMIRHLARSLPAQPDIEAAQNLDFHYTLAGIAHFRIHVLRTHNNFGIVARLIPQQIPDFQTLRLPAVFEDIAQYRNGLILMAGAAGSGKSTSMASILNHMIRHRPIHVVTLEDPVEFRYDNNLRGTVSQREIGTDVASYRQGLTDALRETPDVIVAGEVRGREEIQLALQAAETGHLVMATVHATTAIGTMQRIITSFPQEEQAGIRQRLSENLRAIIVQKLLPMKAGKGRIVAQEIMIANSVIRHFILDPDHWNDIERAMEEGHHLYGSQSFDQHLRRLVEEEQVSYEHALPHTVHREDFAMYFGKS</sequence>
<accession>A0A5R9GQT8</accession>
<dbReference type="EMBL" id="VBRY01000008">
    <property type="protein sequence ID" value="TLS66763.1"/>
    <property type="molecule type" value="Genomic_DNA"/>
</dbReference>
<dbReference type="Gene3D" id="3.30.450.90">
    <property type="match status" value="1"/>
</dbReference>
<comment type="caution">
    <text evidence="3">The sequence shown here is derived from an EMBL/GenBank/DDBJ whole genome shotgun (WGS) entry which is preliminary data.</text>
</comment>
<dbReference type="InterPro" id="IPR050921">
    <property type="entry name" value="T4SS_GSP_E_ATPase"/>
</dbReference>
<dbReference type="InterPro" id="IPR027417">
    <property type="entry name" value="P-loop_NTPase"/>
</dbReference>
<dbReference type="GO" id="GO:0005524">
    <property type="term" value="F:ATP binding"/>
    <property type="evidence" value="ECO:0007669"/>
    <property type="project" value="InterPro"/>
</dbReference>
<dbReference type="AlphaFoldDB" id="A0A5R9GQT8"/>
<proteinExistence type="inferred from homology"/>
<dbReference type="RefSeq" id="WP_138239592.1">
    <property type="nucleotide sequence ID" value="NZ_VBRY01000008.1"/>
</dbReference>
<evidence type="ECO:0000313" key="3">
    <source>
        <dbReference type="EMBL" id="TLS66763.1"/>
    </source>
</evidence>
<dbReference type="InterPro" id="IPR001482">
    <property type="entry name" value="T2SS/T4SS_dom"/>
</dbReference>
<evidence type="ECO:0000313" key="4">
    <source>
        <dbReference type="Proteomes" id="UP000306585"/>
    </source>
</evidence>
<gene>
    <name evidence="3" type="ORF">FEF65_09590</name>
</gene>
<reference evidence="3 4" key="1">
    <citation type="journal article" date="2019" name="Appl. Environ. Microbiol.">
        <title>Environmental Evidence and Genomic Insight of Iron-oxidizing Bacteria Preference Towards More Corrosion Resistant Stainless Steel at Higher Salinities.</title>
        <authorList>
            <person name="Garrison C.E."/>
            <person name="Price K.A."/>
            <person name="Field E.K."/>
        </authorList>
    </citation>
    <scope>NUCLEOTIDE SEQUENCE [LARGE SCALE GENOMIC DNA]</scope>
    <source>
        <strain evidence="3 4">P3</strain>
    </source>
</reference>
<evidence type="ECO:0000259" key="2">
    <source>
        <dbReference type="Pfam" id="PF00437"/>
    </source>
</evidence>
<dbReference type="PANTHER" id="PTHR30486">
    <property type="entry name" value="TWITCHING MOTILITY PROTEIN PILT"/>
    <property type="match status" value="1"/>
</dbReference>
<dbReference type="Gene3D" id="3.40.50.300">
    <property type="entry name" value="P-loop containing nucleotide triphosphate hydrolases"/>
    <property type="match status" value="1"/>
</dbReference>
<dbReference type="Proteomes" id="UP000306585">
    <property type="component" value="Unassembled WGS sequence"/>
</dbReference>
<protein>
    <submittedName>
        <fullName evidence="3">PilT/PilU family type 4a pilus ATPase</fullName>
    </submittedName>
</protein>
<comment type="similarity">
    <text evidence="1">Belongs to the GSP E family.</text>
</comment>
<evidence type="ECO:0000256" key="1">
    <source>
        <dbReference type="ARBA" id="ARBA00006611"/>
    </source>
</evidence>
<feature type="domain" description="Bacterial type II secretion system protein E" evidence="2">
    <location>
        <begin position="6"/>
        <end position="281"/>
    </location>
</feature>
<dbReference type="SUPFAM" id="SSF52540">
    <property type="entry name" value="P-loop containing nucleoside triphosphate hydrolases"/>
    <property type="match status" value="1"/>
</dbReference>
<keyword evidence="4" id="KW-1185">Reference proteome</keyword>
<dbReference type="GO" id="GO:0016887">
    <property type="term" value="F:ATP hydrolysis activity"/>
    <property type="evidence" value="ECO:0007669"/>
    <property type="project" value="InterPro"/>
</dbReference>
<name>A0A5R9GQT8_9PROT</name>
<dbReference type="NCBIfam" id="TIGR01420">
    <property type="entry name" value="pilT_fam"/>
    <property type="match status" value="1"/>
</dbReference>
<dbReference type="InterPro" id="IPR006321">
    <property type="entry name" value="PilT/PilU"/>
</dbReference>